<dbReference type="GO" id="GO:0005524">
    <property type="term" value="F:ATP binding"/>
    <property type="evidence" value="ECO:0007669"/>
    <property type="project" value="UniProtKB-KW"/>
</dbReference>
<sequence length="1170" mass="127932">MAGERPYFKHGIANLESIFESSRSNAAICKSLVEELKQRKTARAAELLTQVKAALAQISGSKPQERDKSLRQFTPPKEEAVPSAVTEEQAAPKPSTPRSTPLPNTPEAILAAWTAMEALSPQTYRRPADLVNGDKHCVALLDGDDLPWFRGEKSRPKQKLYYQIVLGSVHVDRATNALIRVFGEDEERSAREREKAVLAAILVDKDGFLLEESSVAISSFGWALPIALAGDLAGLGAWGDAERPLVDGLTKQLSRQDRDGNALPLDAAVLNKAFQWLVASLRLPTDLYEQPSFVLRIFHYFKSKTPPEVTLLNSFFLSDLARATSLVRNSQPNQVLARYLGAEKVSHSPNLLENLSLVESLVAPALTPATRWPAPGGHPLVTLQQAAVNASRMELAGGKAGIVAVNGPPGTGKTTLLRDIVASCVLDRATAMAEFDDPRTAFKTTGLKVSAGSSAFFHLYSVDESLKGHEVLVASSNNKAVENVSKELPSLKAIGRDVAYFKTVSDRALSKRAESGEIVAGEPTWGLIAAVLGNAKNRQVFQEALWWDDDKSLRLYLKAARGDSVVREIKDESGNVIRREVPSIIDAEAPPSPEEARVNWRKARSRFKTLLSEVDAELRLLESVRKVCLSIPSARGEVNAASSDLIIATQAMSAQEAVVNTAQANLRTAEAAKVDAIQVEQSAFSSRPSWWHRLFNTQRMKAWHRIYDPLLSARQTSERRSEAASTAYKNSTALLNEAEANVQSAQQILEKQKAKLSSLEQEIDSHRPRLGSRLVDEEFFVKGHEHWNLASPWLPDTLHQKREGLFVAALELHRAFIDVSAQRISHNLGVLMGAMQVGALHEEAKKALLGDLWSTLFLICPVVSTTFASVDRMLGDLPAASFGWVLVDEAGQATPQSAVGMLMRAKRAIVVGDPLQIPPVVSLPQRLVSEIGKFFGLETNKWLAPEASVQTLADQASRLKAEFQADVGVREVGLPLLVHRRCQEPMFGISNRIAYDGQMVYAAGNPSIGFVAQVLGNSQWFDIDATAESKWCAEEGEFVIQLLSKLAMAGVQQPDIYIITPFRIIAQELRRRIESESGLLQSLGVDADEWLNDRVGTIHTFQGKEAEAVIAVLGAPMSAQQGARRWAASTPNIFNVMVSRAKQRLYIVGSRAAWSTVGHGKAVSSALNRT</sequence>
<feature type="compositionally biased region" description="Basic and acidic residues" evidence="7">
    <location>
        <begin position="63"/>
        <end position="80"/>
    </location>
</feature>
<reference evidence="10" key="1">
    <citation type="submission" date="2020-11" db="EMBL/GenBank/DDBJ databases">
        <title>Azospira inquinata sp. nov.</title>
        <authorList>
            <person name="Moe W.M."/>
            <person name="Mikes M.C."/>
        </authorList>
    </citation>
    <scope>NUCLEOTIDE SEQUENCE</scope>
    <source>
        <strain evidence="10">Azo-3</strain>
    </source>
</reference>
<gene>
    <name evidence="10" type="ORF">Azoinq_06915</name>
</gene>
<keyword evidence="2" id="KW-0547">Nucleotide-binding</keyword>
<accession>A0A975XVZ4</accession>
<dbReference type="Proteomes" id="UP000683428">
    <property type="component" value="Chromosome"/>
</dbReference>
<dbReference type="RefSeq" id="WP_216130627.1">
    <property type="nucleotide sequence ID" value="NZ_CP064782.1"/>
</dbReference>
<feature type="region of interest" description="Disordered" evidence="7">
    <location>
        <begin position="58"/>
        <end position="105"/>
    </location>
</feature>
<dbReference type="GO" id="GO:0016787">
    <property type="term" value="F:hydrolase activity"/>
    <property type="evidence" value="ECO:0007669"/>
    <property type="project" value="UniProtKB-KW"/>
</dbReference>
<dbReference type="InterPro" id="IPR047187">
    <property type="entry name" value="SF1_C_Upf1"/>
</dbReference>
<dbReference type="InterPro" id="IPR041679">
    <property type="entry name" value="DNA2/NAM7-like_C"/>
</dbReference>
<evidence type="ECO:0000256" key="1">
    <source>
        <dbReference type="ARBA" id="ARBA00007913"/>
    </source>
</evidence>
<evidence type="ECO:0000256" key="2">
    <source>
        <dbReference type="ARBA" id="ARBA00022741"/>
    </source>
</evidence>
<keyword evidence="5" id="KW-0067">ATP-binding</keyword>
<evidence type="ECO:0000313" key="10">
    <source>
        <dbReference type="EMBL" id="QWT50310.1"/>
    </source>
</evidence>
<dbReference type="PANTHER" id="PTHR43788:SF8">
    <property type="entry name" value="DNA-BINDING PROTEIN SMUBP-2"/>
    <property type="match status" value="1"/>
</dbReference>
<protein>
    <submittedName>
        <fullName evidence="10">Helicase</fullName>
    </submittedName>
</protein>
<evidence type="ECO:0000259" key="8">
    <source>
        <dbReference type="Pfam" id="PF13086"/>
    </source>
</evidence>
<dbReference type="Pfam" id="PF13086">
    <property type="entry name" value="AAA_11"/>
    <property type="match status" value="1"/>
</dbReference>
<dbReference type="EMBL" id="CP064782">
    <property type="protein sequence ID" value="QWT50310.1"/>
    <property type="molecule type" value="Genomic_DNA"/>
</dbReference>
<dbReference type="Pfam" id="PF13087">
    <property type="entry name" value="AAA_12"/>
    <property type="match status" value="1"/>
</dbReference>
<keyword evidence="6" id="KW-0175">Coiled coil</keyword>
<dbReference type="CDD" id="cd18808">
    <property type="entry name" value="SF1_C_Upf1"/>
    <property type="match status" value="1"/>
</dbReference>
<dbReference type="KEGG" id="aiq:Azoinq_06915"/>
<evidence type="ECO:0000256" key="7">
    <source>
        <dbReference type="SAM" id="MobiDB-lite"/>
    </source>
</evidence>
<name>A0A975XVZ4_9RHOO</name>
<evidence type="ECO:0000256" key="4">
    <source>
        <dbReference type="ARBA" id="ARBA00022806"/>
    </source>
</evidence>
<keyword evidence="3" id="KW-0378">Hydrolase</keyword>
<feature type="domain" description="DNA2/NAM7 helicase-like C-terminal" evidence="9">
    <location>
        <begin position="1027"/>
        <end position="1151"/>
    </location>
</feature>
<dbReference type="AlphaFoldDB" id="A0A975XVZ4"/>
<dbReference type="InterPro" id="IPR041677">
    <property type="entry name" value="DNA2/NAM7_AAA_11"/>
</dbReference>
<feature type="domain" description="DNA2/NAM7 helicase helicase" evidence="8">
    <location>
        <begin position="765"/>
        <end position="921"/>
    </location>
</feature>
<keyword evidence="4 10" id="KW-0347">Helicase</keyword>
<dbReference type="GO" id="GO:0043139">
    <property type="term" value="F:5'-3' DNA helicase activity"/>
    <property type="evidence" value="ECO:0007669"/>
    <property type="project" value="TreeGrafter"/>
</dbReference>
<comment type="similarity">
    <text evidence="1">Belongs to the DNA2/NAM7 helicase family.</text>
</comment>
<evidence type="ECO:0000256" key="5">
    <source>
        <dbReference type="ARBA" id="ARBA00022840"/>
    </source>
</evidence>
<keyword evidence="11" id="KW-1185">Reference proteome</keyword>
<dbReference type="PANTHER" id="PTHR43788">
    <property type="entry name" value="DNA2/NAM7 HELICASE FAMILY MEMBER"/>
    <property type="match status" value="1"/>
</dbReference>
<evidence type="ECO:0000256" key="3">
    <source>
        <dbReference type="ARBA" id="ARBA00022801"/>
    </source>
</evidence>
<proteinExistence type="inferred from homology"/>
<evidence type="ECO:0000256" key="6">
    <source>
        <dbReference type="SAM" id="Coils"/>
    </source>
</evidence>
<evidence type="ECO:0000313" key="11">
    <source>
        <dbReference type="Proteomes" id="UP000683428"/>
    </source>
</evidence>
<dbReference type="InterPro" id="IPR050534">
    <property type="entry name" value="Coronavir_polyprotein_1ab"/>
</dbReference>
<organism evidence="10 11">
    <name type="scientific">Azospira inquinata</name>
    <dbReference type="NCBI Taxonomy" id="2785627"/>
    <lineage>
        <taxon>Bacteria</taxon>
        <taxon>Pseudomonadati</taxon>
        <taxon>Pseudomonadota</taxon>
        <taxon>Betaproteobacteria</taxon>
        <taxon>Rhodocyclales</taxon>
        <taxon>Rhodocyclaceae</taxon>
        <taxon>Azospira</taxon>
    </lineage>
</organism>
<feature type="coiled-coil region" evidence="6">
    <location>
        <begin position="728"/>
        <end position="762"/>
    </location>
</feature>
<evidence type="ECO:0000259" key="9">
    <source>
        <dbReference type="Pfam" id="PF13087"/>
    </source>
</evidence>